<evidence type="ECO:0000313" key="10">
    <source>
        <dbReference type="EMBL" id="VDL84736.1"/>
    </source>
</evidence>
<reference evidence="10 11" key="2">
    <citation type="submission" date="2018-11" db="EMBL/GenBank/DDBJ databases">
        <authorList>
            <consortium name="Pathogen Informatics"/>
        </authorList>
    </citation>
    <scope>NUCLEOTIDE SEQUENCE [LARGE SCALE GENOMIC DNA]</scope>
</reference>
<dbReference type="PROSITE" id="PS00108">
    <property type="entry name" value="PROTEIN_KINASE_ST"/>
    <property type="match status" value="1"/>
</dbReference>
<dbReference type="InterPro" id="IPR015661">
    <property type="entry name" value="Bub1/Mad3"/>
</dbReference>
<dbReference type="GO" id="GO:0004672">
    <property type="term" value="F:protein kinase activity"/>
    <property type="evidence" value="ECO:0007669"/>
    <property type="project" value="InterPro"/>
</dbReference>
<dbReference type="GO" id="GO:0007094">
    <property type="term" value="P:mitotic spindle assembly checkpoint signaling"/>
    <property type="evidence" value="ECO:0007669"/>
    <property type="project" value="InterPro"/>
</dbReference>
<dbReference type="AlphaFoldDB" id="A0A0N4YUS5"/>
<dbReference type="GO" id="GO:0000776">
    <property type="term" value="C:kinetochore"/>
    <property type="evidence" value="ECO:0007669"/>
    <property type="project" value="UniProtKB-KW"/>
</dbReference>
<evidence type="ECO:0000256" key="2">
    <source>
        <dbReference type="ARBA" id="ARBA00022454"/>
    </source>
</evidence>
<dbReference type="GO" id="GO:0005634">
    <property type="term" value="C:nucleus"/>
    <property type="evidence" value="ECO:0007669"/>
    <property type="project" value="TreeGrafter"/>
</dbReference>
<protein>
    <submittedName>
        <fullName evidence="12">Mitotic checkpoint serine/threonine-protein kinase BUB1 (inferred by orthology to a human protein)</fullName>
    </submittedName>
</protein>
<keyword evidence="2" id="KW-0158">Chromosome</keyword>
<dbReference type="PANTHER" id="PTHR14030">
    <property type="entry name" value="MITOTIC CHECKPOINT SERINE/THREONINE-PROTEIN KINASE BUB1"/>
    <property type="match status" value="1"/>
</dbReference>
<evidence type="ECO:0000313" key="11">
    <source>
        <dbReference type="Proteomes" id="UP000271162"/>
    </source>
</evidence>
<accession>A0A0N4YUS5</accession>
<name>A0A0N4YUS5_NIPBR</name>
<sequence>MMWAETCARCGDLNQFCRVFSLAKSRLATMSVVELETGFRELANQFFPDADLFNDCEETVAIFSHVKRGENKPERNRRRSSLATFEARVKDNMKVNPPDTNFPSFGPGTRTKLRLELIDRPSSGYIAPSIEELRAAMWADKQDNFDDDFLHVSMDITKSHEIPTPNPQHVAAPNIKEHCKRNRVLETVEECESDCSNDDKRRRVFSPAAPPRSSVFASKPQKASPKQSQPNTQTSSSATFITGSSFTEKAYNDMKAMLSDTVEINKDTFLPKTTIFFNLVMNNIPAGVLPGITDDTTLPVAPPPVETFEVFLDKDESQRPSSALKKENLPPSQVDCFSGSQGERAPLQPISVRPAAGDADVLLGSKVKKTVGEPCYDDKTPKPRKPFLIEDEETMAGAKFITLGIHKKPDRGIVTSTPAHQMVHPPTHEDFFAPLNHELEEQMKEKDDEEEIYAQSAFMRRRSVAPSKPVVTVSKLSAPKVRPVMAAERSMEIALDKMNLGDPEDDTKGDDDDVDVHDKTGVGLVMEAVTSAVNPWDPHLRKQILARAPVPCYQHTFNVACSRVSAGKSMSFGGEAFSIVNLIGEGGFAKVYKVINEDGKALALKFEIPPCPWEVYICNEVKMRLGKNHRFTLESIMEVTDAYIYTNGSILLNEYHPFGTLLDLTNKLNDPGWYIILLVAVQIAKILRDVHAAKIIHGDVKPDNFMILDRLNENIETPECALSKPIVKLIDWGRAIDMRALPGQKFTGRAGTQKFDCSEMLDGRPWTYQTDYFGYACTMHVVIFNKYAEVTNEGGAFRVQGAMKRRLSIRPLMEEMFHDFLNIRDCESFPDWGRYVETMETFFVHNFNALEWRSAVQRFNHSVL</sequence>
<feature type="region of interest" description="Disordered" evidence="8">
    <location>
        <begin position="192"/>
        <end position="240"/>
    </location>
</feature>
<dbReference type="EMBL" id="UYSL01025772">
    <property type="protein sequence ID" value="VDL84736.1"/>
    <property type="molecule type" value="Genomic_DNA"/>
</dbReference>
<keyword evidence="3 7" id="KW-0547">Nucleotide-binding</keyword>
<gene>
    <name evidence="10" type="ORF">NBR_LOCUS20998</name>
</gene>
<evidence type="ECO:0000259" key="9">
    <source>
        <dbReference type="PROSITE" id="PS50011"/>
    </source>
</evidence>
<dbReference type="PROSITE" id="PS00107">
    <property type="entry name" value="PROTEIN_KINASE_ATP"/>
    <property type="match status" value="1"/>
</dbReference>
<dbReference type="InterPro" id="IPR017441">
    <property type="entry name" value="Protein_kinase_ATP_BS"/>
</dbReference>
<comment type="subcellular location">
    <subcellularLocation>
        <location evidence="1">Chromosome</location>
        <location evidence="1">Centromere</location>
        <location evidence="1">Kinetochore</location>
    </subcellularLocation>
</comment>
<dbReference type="PROSITE" id="PS50011">
    <property type="entry name" value="PROTEIN_KINASE_DOM"/>
    <property type="match status" value="1"/>
</dbReference>
<keyword evidence="5 7" id="KW-0067">ATP-binding</keyword>
<dbReference type="InterPro" id="IPR011009">
    <property type="entry name" value="Kinase-like_dom_sf"/>
</dbReference>
<dbReference type="SUPFAM" id="SSF56112">
    <property type="entry name" value="Protein kinase-like (PK-like)"/>
    <property type="match status" value="1"/>
</dbReference>
<dbReference type="GO" id="GO:0005524">
    <property type="term" value="F:ATP binding"/>
    <property type="evidence" value="ECO:0007669"/>
    <property type="project" value="UniProtKB-UniRule"/>
</dbReference>
<dbReference type="WBParaSite" id="NBR_0002099701-mRNA-1">
    <property type="protein sequence ID" value="NBR_0002099701-mRNA-1"/>
    <property type="gene ID" value="NBR_0002099701"/>
</dbReference>
<dbReference type="GO" id="GO:0032991">
    <property type="term" value="C:protein-containing complex"/>
    <property type="evidence" value="ECO:0007669"/>
    <property type="project" value="UniProtKB-ARBA"/>
</dbReference>
<feature type="compositionally biased region" description="Basic and acidic residues" evidence="8">
    <location>
        <begin position="316"/>
        <end position="328"/>
    </location>
</feature>
<dbReference type="InterPro" id="IPR008271">
    <property type="entry name" value="Ser/Thr_kinase_AS"/>
</dbReference>
<evidence type="ECO:0000256" key="6">
    <source>
        <dbReference type="ARBA" id="ARBA00023328"/>
    </source>
</evidence>
<dbReference type="Proteomes" id="UP000271162">
    <property type="component" value="Unassembled WGS sequence"/>
</dbReference>
<feature type="compositionally biased region" description="Polar residues" evidence="8">
    <location>
        <begin position="224"/>
        <end position="240"/>
    </location>
</feature>
<feature type="binding site" evidence="7">
    <location>
        <position position="605"/>
    </location>
    <ligand>
        <name>ATP</name>
        <dbReference type="ChEBI" id="CHEBI:30616"/>
    </ligand>
</feature>
<dbReference type="OMA" id="ADWCIMQ"/>
<dbReference type="PANTHER" id="PTHR14030:SF4">
    <property type="entry name" value="BUB1 KINASE, ISOFORM A-RELATED"/>
    <property type="match status" value="1"/>
</dbReference>
<evidence type="ECO:0000256" key="8">
    <source>
        <dbReference type="SAM" id="MobiDB-lite"/>
    </source>
</evidence>
<feature type="region of interest" description="Disordered" evidence="8">
    <location>
        <begin position="316"/>
        <end position="338"/>
    </location>
</feature>
<evidence type="ECO:0000256" key="7">
    <source>
        <dbReference type="PROSITE-ProRule" id="PRU10141"/>
    </source>
</evidence>
<evidence type="ECO:0000256" key="1">
    <source>
        <dbReference type="ARBA" id="ARBA00004629"/>
    </source>
</evidence>
<evidence type="ECO:0000256" key="5">
    <source>
        <dbReference type="ARBA" id="ARBA00022840"/>
    </source>
</evidence>
<dbReference type="GO" id="GO:0051754">
    <property type="term" value="P:meiotic sister chromatid cohesion, centromeric"/>
    <property type="evidence" value="ECO:0007669"/>
    <property type="project" value="TreeGrafter"/>
</dbReference>
<evidence type="ECO:0000313" key="12">
    <source>
        <dbReference type="WBParaSite" id="NBR_0002099701-mRNA-1"/>
    </source>
</evidence>
<keyword evidence="6" id="KW-0137">Centromere</keyword>
<dbReference type="STRING" id="27835.A0A0N4YUS5"/>
<dbReference type="SMART" id="SM00220">
    <property type="entry name" value="S_TKc"/>
    <property type="match status" value="1"/>
</dbReference>
<feature type="domain" description="Protein kinase" evidence="9">
    <location>
        <begin position="577"/>
        <end position="843"/>
    </location>
</feature>
<keyword evidence="11" id="KW-1185">Reference proteome</keyword>
<evidence type="ECO:0000256" key="4">
    <source>
        <dbReference type="ARBA" id="ARBA00022838"/>
    </source>
</evidence>
<keyword evidence="4" id="KW-0995">Kinetochore</keyword>
<dbReference type="Pfam" id="PF00069">
    <property type="entry name" value="Pkinase"/>
    <property type="match status" value="1"/>
</dbReference>
<evidence type="ECO:0000256" key="3">
    <source>
        <dbReference type="ARBA" id="ARBA00022741"/>
    </source>
</evidence>
<dbReference type="Gene3D" id="1.10.510.10">
    <property type="entry name" value="Transferase(Phosphotransferase) domain 1"/>
    <property type="match status" value="1"/>
</dbReference>
<proteinExistence type="predicted"/>
<dbReference type="InterPro" id="IPR000719">
    <property type="entry name" value="Prot_kinase_dom"/>
</dbReference>
<reference evidence="12" key="1">
    <citation type="submission" date="2017-02" db="UniProtKB">
        <authorList>
            <consortium name="WormBaseParasite"/>
        </authorList>
    </citation>
    <scope>IDENTIFICATION</scope>
</reference>
<organism evidence="12">
    <name type="scientific">Nippostrongylus brasiliensis</name>
    <name type="common">Rat hookworm</name>
    <dbReference type="NCBI Taxonomy" id="27835"/>
    <lineage>
        <taxon>Eukaryota</taxon>
        <taxon>Metazoa</taxon>
        <taxon>Ecdysozoa</taxon>
        <taxon>Nematoda</taxon>
        <taxon>Chromadorea</taxon>
        <taxon>Rhabditida</taxon>
        <taxon>Rhabditina</taxon>
        <taxon>Rhabditomorpha</taxon>
        <taxon>Strongyloidea</taxon>
        <taxon>Heligmosomidae</taxon>
        <taxon>Nippostrongylus</taxon>
    </lineage>
</organism>